<dbReference type="EMBL" id="JAUKUA010000002">
    <property type="protein sequence ID" value="KAK0726026.1"/>
    <property type="molecule type" value="Genomic_DNA"/>
</dbReference>
<dbReference type="InterPro" id="IPR001173">
    <property type="entry name" value="Glyco_trans_2-like"/>
</dbReference>
<keyword evidence="6" id="KW-1185">Reference proteome</keyword>
<dbReference type="Gene3D" id="3.90.550.10">
    <property type="entry name" value="Spore Coat Polysaccharide Biosynthesis Protein SpsA, Chain A"/>
    <property type="match status" value="1"/>
</dbReference>
<evidence type="ECO:0000256" key="2">
    <source>
        <dbReference type="SAM" id="Phobius"/>
    </source>
</evidence>
<dbReference type="SUPFAM" id="SSF53448">
    <property type="entry name" value="Nucleotide-diphospho-sugar transferases"/>
    <property type="match status" value="1"/>
</dbReference>
<protein>
    <submittedName>
        <fullName evidence="5">Glycosyl transferase family group 2-domain-containing protein</fullName>
    </submittedName>
</protein>
<keyword evidence="2" id="KW-0812">Transmembrane</keyword>
<keyword evidence="5" id="KW-0808">Transferase</keyword>
<dbReference type="Proteomes" id="UP001172102">
    <property type="component" value="Unassembled WGS sequence"/>
</dbReference>
<dbReference type="AlphaFoldDB" id="A0AA40B1M3"/>
<sequence>MGLGNYFKADKPQVSASSSTQNDGQQRRASSSAADTLAPGQAAPDEHELQPPQSRFGSRPQSLSGRSARSAGSSMLLDDIKHEVMVNYLYQQQCSHLWVSDGSGDVEGVLLRKARGQYMACPPQLSNSAFAFACAALNVQCAMTVNSRVIKTFLQWSPDAVDVPLMNGLRVQILPTIEDLPRARKHQFAAFVASEGLLVVWDDDALHLISRAKLIESELMELVWKAGAGEDEDEKKGGPAVAEAEVDEESGELKPEKRPVHLLNTYLVSLTLILVTASLGAAFRQLAVEVSVDGSYVRLALVALFPIQVFFTLFFAQAIVGCLAQIFGPVRQLSINSKFYSARPPRRLQSSFLPHVTVQCPVYKEGLNGVIAPTVKSIKQAMSTYELQGGSANMFINDDGLQLVSEEDRRARIEFYADHSIGWVARPRHGENGFLRRGKFKKASNMNFALMISCNVEEKLENVQRSPYWSQHDEAQAYEQALKEVLEEDGRAWADGNIRVGDYILLIDSDTRVPADCLLDAVSEMELSPDVGIMQFSSGVMQVVHTYFENGITFFTNLIYTAIRYTVSNGDVAPFVGHNAILRWSAIQQVSYEDEDGYEKFWSESHVSEDFDMSLRLQCSGYIIRLAAWAGEGFKEGVSLTVYDELARWEKYAYGCNELLFHPMRRWIHRGPFTPLFRRFLFSNIRFTSKITVISYIGTYYAIGAAWVMTSVNYFLIGWFNGYLDKYYIDSWQVWFSIILVFNGLGNIALAVMRYRIGERNLMYSLYENFKWTFLLAIFLGGLSLHVSQALLAHMFEVDMSWGATSKEAEFSNFFIEVPKVLKKVSPAVARCLFPDEYHPVLTILQFKFSMFFATLFIIGMIILAVAPFIPYSWHITDFVAILPMATVAGSHLLLPLALNPALMTFSW</sequence>
<feature type="compositionally biased region" description="Polar residues" evidence="1">
    <location>
        <begin position="51"/>
        <end position="63"/>
    </location>
</feature>
<feature type="transmembrane region" description="Helical" evidence="2">
    <location>
        <begin position="303"/>
        <end position="328"/>
    </location>
</feature>
<evidence type="ECO:0000256" key="1">
    <source>
        <dbReference type="SAM" id="MobiDB-lite"/>
    </source>
</evidence>
<evidence type="ECO:0000259" key="3">
    <source>
        <dbReference type="Pfam" id="PF13632"/>
    </source>
</evidence>
<dbReference type="GO" id="GO:0016740">
    <property type="term" value="F:transferase activity"/>
    <property type="evidence" value="ECO:0007669"/>
    <property type="project" value="UniProtKB-KW"/>
</dbReference>
<feature type="transmembrane region" description="Helical" evidence="2">
    <location>
        <begin position="693"/>
        <end position="720"/>
    </location>
</feature>
<feature type="transmembrane region" description="Helical" evidence="2">
    <location>
        <begin position="774"/>
        <end position="796"/>
    </location>
</feature>
<feature type="compositionally biased region" description="Polar residues" evidence="1">
    <location>
        <begin position="14"/>
        <end position="34"/>
    </location>
</feature>
<feature type="domain" description="DUF7928" evidence="4">
    <location>
        <begin position="80"/>
        <end position="234"/>
    </location>
</feature>
<dbReference type="PANTHER" id="PTHR35408">
    <property type="entry name" value="CHROMOSOME 15, WHOLE GENOME SHOTGUN SEQUENCE"/>
    <property type="match status" value="1"/>
</dbReference>
<proteinExistence type="predicted"/>
<feature type="transmembrane region" description="Helical" evidence="2">
    <location>
        <begin position="263"/>
        <end position="283"/>
    </location>
</feature>
<evidence type="ECO:0000259" key="4">
    <source>
        <dbReference type="Pfam" id="PF25550"/>
    </source>
</evidence>
<dbReference type="InterPro" id="IPR029044">
    <property type="entry name" value="Nucleotide-diphossugar_trans"/>
</dbReference>
<evidence type="ECO:0000313" key="5">
    <source>
        <dbReference type="EMBL" id="KAK0726026.1"/>
    </source>
</evidence>
<reference evidence="5" key="1">
    <citation type="submission" date="2023-06" db="EMBL/GenBank/DDBJ databases">
        <title>Genome-scale phylogeny and comparative genomics of the fungal order Sordariales.</title>
        <authorList>
            <consortium name="Lawrence Berkeley National Laboratory"/>
            <person name="Hensen N."/>
            <person name="Bonometti L."/>
            <person name="Westerberg I."/>
            <person name="Brannstrom I.O."/>
            <person name="Guillou S."/>
            <person name="Cros-Aarteil S."/>
            <person name="Calhoun S."/>
            <person name="Haridas S."/>
            <person name="Kuo A."/>
            <person name="Mondo S."/>
            <person name="Pangilinan J."/>
            <person name="Riley R."/>
            <person name="Labutti K."/>
            <person name="Andreopoulos B."/>
            <person name="Lipzen A."/>
            <person name="Chen C."/>
            <person name="Yanf M."/>
            <person name="Daum C."/>
            <person name="Ng V."/>
            <person name="Clum A."/>
            <person name="Steindorff A."/>
            <person name="Ohm R."/>
            <person name="Martin F."/>
            <person name="Silar P."/>
            <person name="Natvig D."/>
            <person name="Lalanne C."/>
            <person name="Gautier V."/>
            <person name="Ament-Velasquez S.L."/>
            <person name="Kruys A."/>
            <person name="Hutchinson M.I."/>
            <person name="Powell A.J."/>
            <person name="Barry K."/>
            <person name="Miller A.N."/>
            <person name="Grigoriev I.V."/>
            <person name="Debuchy R."/>
            <person name="Gladieux P."/>
            <person name="Thoren M.H."/>
            <person name="Johannesson H."/>
        </authorList>
    </citation>
    <scope>NUCLEOTIDE SEQUENCE</scope>
    <source>
        <strain evidence="5">SMH4607-1</strain>
    </source>
</reference>
<comment type="caution">
    <text evidence="5">The sequence shown here is derived from an EMBL/GenBank/DDBJ whole genome shotgun (WGS) entry which is preliminary data.</text>
</comment>
<feature type="transmembrane region" description="Helical" evidence="2">
    <location>
        <begin position="879"/>
        <end position="899"/>
    </location>
</feature>
<feature type="region of interest" description="Disordered" evidence="1">
    <location>
        <begin position="230"/>
        <end position="251"/>
    </location>
</feature>
<gene>
    <name evidence="5" type="ORF">B0H67DRAFT_660091</name>
</gene>
<feature type="transmembrane region" description="Helical" evidence="2">
    <location>
        <begin position="849"/>
        <end position="872"/>
    </location>
</feature>
<dbReference type="InterPro" id="IPR057688">
    <property type="entry name" value="DUF7928"/>
</dbReference>
<dbReference type="PANTHER" id="PTHR35408:SF3">
    <property type="entry name" value="GLYCOSYLTRANSFERASE 2-LIKE DOMAIN-CONTAINING PROTEIN"/>
    <property type="match status" value="1"/>
</dbReference>
<feature type="domain" description="Glycosyltransferase 2-like" evidence="3">
    <location>
        <begin position="503"/>
        <end position="710"/>
    </location>
</feature>
<dbReference type="Pfam" id="PF25550">
    <property type="entry name" value="DUF7928"/>
    <property type="match status" value="1"/>
</dbReference>
<evidence type="ECO:0000313" key="6">
    <source>
        <dbReference type="Proteomes" id="UP001172102"/>
    </source>
</evidence>
<name>A0AA40B1M3_9PEZI</name>
<organism evidence="5 6">
    <name type="scientific">Lasiosphaeris hirsuta</name>
    <dbReference type="NCBI Taxonomy" id="260670"/>
    <lineage>
        <taxon>Eukaryota</taxon>
        <taxon>Fungi</taxon>
        <taxon>Dikarya</taxon>
        <taxon>Ascomycota</taxon>
        <taxon>Pezizomycotina</taxon>
        <taxon>Sordariomycetes</taxon>
        <taxon>Sordariomycetidae</taxon>
        <taxon>Sordariales</taxon>
        <taxon>Lasiosphaeriaceae</taxon>
        <taxon>Lasiosphaeris</taxon>
    </lineage>
</organism>
<feature type="region of interest" description="Disordered" evidence="1">
    <location>
        <begin position="1"/>
        <end position="70"/>
    </location>
</feature>
<keyword evidence="2" id="KW-0472">Membrane</keyword>
<feature type="transmembrane region" description="Helical" evidence="2">
    <location>
        <begin position="732"/>
        <end position="753"/>
    </location>
</feature>
<dbReference type="Pfam" id="PF13632">
    <property type="entry name" value="Glyco_trans_2_3"/>
    <property type="match status" value="1"/>
</dbReference>
<keyword evidence="2" id="KW-1133">Transmembrane helix</keyword>
<accession>A0AA40B1M3</accession>